<reference evidence="1" key="1">
    <citation type="submission" date="2018-05" db="EMBL/GenBank/DDBJ databases">
        <authorList>
            <person name="Lanie J.A."/>
            <person name="Ng W.-L."/>
            <person name="Kazmierczak K.M."/>
            <person name="Andrzejewski T.M."/>
            <person name="Davidsen T.M."/>
            <person name="Wayne K.J."/>
            <person name="Tettelin H."/>
            <person name="Glass J.I."/>
            <person name="Rusch D."/>
            <person name="Podicherti R."/>
            <person name="Tsui H.-C.T."/>
            <person name="Winkler M.E."/>
        </authorList>
    </citation>
    <scope>NUCLEOTIDE SEQUENCE</scope>
</reference>
<protein>
    <recommendedName>
        <fullName evidence="2">DNA methylase N-4/N-6 domain-containing protein</fullName>
    </recommendedName>
</protein>
<dbReference type="Gene3D" id="3.40.50.150">
    <property type="entry name" value="Vaccinia Virus protein VP39"/>
    <property type="match status" value="1"/>
</dbReference>
<sequence>METSKLINGDCLEELKKLDEDSVDLLCTDPPYGYGFMGKHWDTFQEKKSTKSQKVGWMSPGMTKSTYGMKEFFVPIWEEALRVLKPGAFSFVMSAPRSDVQTVMVQTLQEVGFDVSFTPIYWAYATGFPKALNIGKAVDKRLNKKR</sequence>
<dbReference type="AlphaFoldDB" id="A0A382DKS0"/>
<evidence type="ECO:0008006" key="2">
    <source>
        <dbReference type="Google" id="ProtNLM"/>
    </source>
</evidence>
<evidence type="ECO:0000313" key="1">
    <source>
        <dbReference type="EMBL" id="SVB38815.1"/>
    </source>
</evidence>
<dbReference type="SUPFAM" id="SSF53335">
    <property type="entry name" value="S-adenosyl-L-methionine-dependent methyltransferases"/>
    <property type="match status" value="1"/>
</dbReference>
<dbReference type="EMBL" id="UINC01039803">
    <property type="protein sequence ID" value="SVB38815.1"/>
    <property type="molecule type" value="Genomic_DNA"/>
</dbReference>
<gene>
    <name evidence="1" type="ORF">METZ01_LOCUS191669</name>
</gene>
<name>A0A382DKS0_9ZZZZ</name>
<feature type="non-terminal residue" evidence="1">
    <location>
        <position position="146"/>
    </location>
</feature>
<dbReference type="InterPro" id="IPR029063">
    <property type="entry name" value="SAM-dependent_MTases_sf"/>
</dbReference>
<accession>A0A382DKS0</accession>
<proteinExistence type="predicted"/>
<organism evidence="1">
    <name type="scientific">marine metagenome</name>
    <dbReference type="NCBI Taxonomy" id="408172"/>
    <lineage>
        <taxon>unclassified sequences</taxon>
        <taxon>metagenomes</taxon>
        <taxon>ecological metagenomes</taxon>
    </lineage>
</organism>